<dbReference type="InterPro" id="IPR014016">
    <property type="entry name" value="UvrD-like_ATP-bd"/>
</dbReference>
<dbReference type="GO" id="GO:0003690">
    <property type="term" value="F:double-stranded DNA binding"/>
    <property type="evidence" value="ECO:0007669"/>
    <property type="project" value="UniProtKB-UniRule"/>
</dbReference>
<name>A0A433RTQ3_9BACL</name>
<protein>
    <recommendedName>
        <fullName evidence="13">ATP-dependent helicase/nuclease subunit A</fullName>
        <ecNumber evidence="13">3.1.-.-</ecNumber>
        <ecNumber evidence="13">5.6.2.4</ecNumber>
    </recommendedName>
    <alternativeName>
        <fullName evidence="13">ATP-dependent helicase/nuclease AddA</fullName>
    </alternativeName>
    <alternativeName>
        <fullName evidence="13">DNA 3'-5' helicase AddA</fullName>
    </alternativeName>
</protein>
<dbReference type="RefSeq" id="WP_126990865.1">
    <property type="nucleotide sequence ID" value="NZ_JTFC01000031.1"/>
</dbReference>
<keyword evidence="18" id="KW-1185">Reference proteome</keyword>
<dbReference type="GO" id="GO:0033202">
    <property type="term" value="C:DNA helicase complex"/>
    <property type="evidence" value="ECO:0007669"/>
    <property type="project" value="TreeGrafter"/>
</dbReference>
<comment type="similarity">
    <text evidence="13">Belongs to the helicase family. AddA subfamily.</text>
</comment>
<keyword evidence="9 13" id="KW-0234">DNA repair</keyword>
<dbReference type="PROSITE" id="PS51198">
    <property type="entry name" value="UVRD_HELICASE_ATP_BIND"/>
    <property type="match status" value="1"/>
</dbReference>
<evidence type="ECO:0000256" key="1">
    <source>
        <dbReference type="ARBA" id="ARBA00022722"/>
    </source>
</evidence>
<keyword evidence="6 13" id="KW-0269">Exonuclease</keyword>
<dbReference type="GO" id="GO:0043138">
    <property type="term" value="F:3'-5' DNA helicase activity"/>
    <property type="evidence" value="ECO:0007669"/>
    <property type="project" value="UniProtKB-UniRule"/>
</dbReference>
<dbReference type="FunFam" id="3.40.50.300:FF:001196">
    <property type="entry name" value="ATP-dependent helicase/nuclease subunit A"/>
    <property type="match status" value="1"/>
</dbReference>
<comment type="catalytic activity">
    <reaction evidence="11 13">
        <text>Couples ATP hydrolysis with the unwinding of duplex DNA by translocating in the 3'-5' direction.</text>
        <dbReference type="EC" id="5.6.2.4"/>
    </reaction>
</comment>
<sequence>MTTLPIKPQDVTWTDDQWKAIWAKGQDTLVSAAAGSGKTAVLIERLIQKVIDEVNPINVDELLVVTFTNASAAEMRQRMATALEKAVKANPESQHLRRQLTLVNKAQISTLHSFCLAIVKQYAYLLNIDPGFRIANENEAALLKDDTMAEVLEAAYDVADPSEMYRLVDAFTSDRNDQDIEVLIEKLYDMARVNPEPFRWLDDLPERYNMDGVTSLDELDFVQSIRQTMVHSVDEAIALILEVRALANTPDGPDAYGETAQADLILLHEARAFLNERSWEEAYAFFTVFKWGKLKAQKKGTCDELLLDRAKAKRNDAKKVLTDATEQFFSRSPERLLEEMQHMYPLMQTLVELTKQFTVAYSAAKNKKGIVDFSDLEHFALAILTQEVDGKIVASDVAKAYEARFKEVLVDEYQDTNRLQETILQLVKAGAEADGNLFMVGDVKQSIYRFRLAEPGLFLDKYARFTEQAENTGMKIDLNANFRSRHEVLDGTNYIFKQIMSEEVGEIDYDDAAALKPQAPYAELDMPITLAVLHTPELEEEAETPELQAEEEMKKSQLEARYIIGQIKQLIDTGAQVYDAYEKDAAGNPMKRDMEYRDIVILMRSMTWSNDFVEEFKLAGIPLYAELSAGYFEELEVMIMMNTLRIIDNPYQDIPLASVLRAPFVGMTENELAAIRLAEPKASFYDALKSFVLKERSGLHAGTAEKLQRFLLQFDDWRDLARRGSLAELIWQVYMDTNYYEMAGAMSNGKQRQANLRALYDRAIAYEKTAFRGLFRFLRFVDRIRLRGEDLGTAKAISQSENVVRLMTIHGSKGLEFPYVFVAGMGRPFNKMDFNLPYLFDQNFGLAVKMIDPEKRLQYTSLPFLAVKEKKLLEMKAEEMRVLYVAMTRAKEKLFLVGTVKNWENTAITWHEMQQLSLDEPLPPYIRRTASNYFDWVGPAIARHADYQQTLDMVLSARPDEPSRFDVQIVDATTFQAATVEDEVVEVADTPVDKALLARIEQRFDTPYPHKNRLHKRSKASVSELKRLQTLEQQELPEIFATTKPSAQRVATRPRFMQEKKMTAAEAGTAMHTVMQHAPQQGFATIPQVAAFVEQLVENELLTEAEAKTIYYKNILAFFDSSIGTRFKEAKAIHRELPFTYRRADADGDEQIVQGIIDCLLEMPTGEWILLDYKTDRLKNHANPEQALRERYEVQLALYTEAIECILGIKIAEKVIYAFDSSETVVL</sequence>
<dbReference type="CDD" id="cd17932">
    <property type="entry name" value="DEXQc_UvrD"/>
    <property type="match status" value="1"/>
</dbReference>
<proteinExistence type="inferred from homology"/>
<dbReference type="PANTHER" id="PTHR11070">
    <property type="entry name" value="UVRD / RECB / PCRA DNA HELICASE FAMILY MEMBER"/>
    <property type="match status" value="1"/>
</dbReference>
<keyword evidence="5 13" id="KW-0347">Helicase</keyword>
<keyword evidence="1 13" id="KW-0540">Nuclease</keyword>
<accession>A0A433RTQ3</accession>
<keyword evidence="10 13" id="KW-0413">Isomerase</keyword>
<organism evidence="17 18">
    <name type="scientific">Candidatus Kurthia intestinigallinarum</name>
    <dbReference type="NCBI Taxonomy" id="1562256"/>
    <lineage>
        <taxon>Bacteria</taxon>
        <taxon>Bacillati</taxon>
        <taxon>Bacillota</taxon>
        <taxon>Bacilli</taxon>
        <taxon>Bacillales</taxon>
        <taxon>Caryophanaceae</taxon>
        <taxon>Kurthia</taxon>
    </lineage>
</organism>
<dbReference type="OrthoDB" id="9810135at2"/>
<dbReference type="GO" id="GO:0016887">
    <property type="term" value="F:ATP hydrolysis activity"/>
    <property type="evidence" value="ECO:0007669"/>
    <property type="project" value="RHEA"/>
</dbReference>
<evidence type="ECO:0000313" key="17">
    <source>
        <dbReference type="EMBL" id="RUS55545.1"/>
    </source>
</evidence>
<feature type="domain" description="UvrD-like helicase ATP-binding" evidence="15">
    <location>
        <begin position="11"/>
        <end position="485"/>
    </location>
</feature>
<dbReference type="Pfam" id="PF00580">
    <property type="entry name" value="UvrD-helicase"/>
    <property type="match status" value="1"/>
</dbReference>
<evidence type="ECO:0000256" key="14">
    <source>
        <dbReference type="PROSITE-ProRule" id="PRU00560"/>
    </source>
</evidence>
<evidence type="ECO:0000256" key="6">
    <source>
        <dbReference type="ARBA" id="ARBA00022839"/>
    </source>
</evidence>
<keyword evidence="8 13" id="KW-0238">DNA-binding</keyword>
<reference evidence="17 18" key="1">
    <citation type="submission" date="2014-11" db="EMBL/GenBank/DDBJ databases">
        <title>Genome sequence and analysis of novel Kurthia sp.</title>
        <authorList>
            <person name="Lawson J.N."/>
            <person name="Gonzalez J.E."/>
            <person name="Rinauldi L."/>
            <person name="Xuan Z."/>
            <person name="Firman A."/>
            <person name="Shaddox L."/>
            <person name="Trudeau A."/>
            <person name="Shah S."/>
            <person name="Reiman D."/>
        </authorList>
    </citation>
    <scope>NUCLEOTIDE SEQUENCE [LARGE SCALE GENOMIC DNA]</scope>
    <source>
        <strain evidence="17 18">3B1D</strain>
    </source>
</reference>
<keyword evidence="3 13" id="KW-0227">DNA damage</keyword>
<dbReference type="FunFam" id="3.40.50.300:FF:001236">
    <property type="entry name" value="ATP-dependent helicase/nuclease subunit A"/>
    <property type="match status" value="1"/>
</dbReference>
<comment type="subunit">
    <text evidence="13">Heterodimer of AddA and AddB/RexB.</text>
</comment>
<comment type="caution">
    <text evidence="17">The sequence shown here is derived from an EMBL/GenBank/DDBJ whole genome shotgun (WGS) entry which is preliminary data.</text>
</comment>
<dbReference type="CDD" id="cd18807">
    <property type="entry name" value="SF1_C_UvrD"/>
    <property type="match status" value="1"/>
</dbReference>
<dbReference type="InterPro" id="IPR027417">
    <property type="entry name" value="P-loop_NTPase"/>
</dbReference>
<dbReference type="GO" id="GO:0005524">
    <property type="term" value="F:ATP binding"/>
    <property type="evidence" value="ECO:0007669"/>
    <property type="project" value="UniProtKB-UniRule"/>
</dbReference>
<dbReference type="Gene3D" id="3.40.50.300">
    <property type="entry name" value="P-loop containing nucleotide triphosphate hydrolases"/>
    <property type="match status" value="4"/>
</dbReference>
<evidence type="ECO:0000259" key="15">
    <source>
        <dbReference type="PROSITE" id="PS51198"/>
    </source>
</evidence>
<comment type="cofactor">
    <cofactor evidence="13">
        <name>Mg(2+)</name>
        <dbReference type="ChEBI" id="CHEBI:18420"/>
    </cofactor>
</comment>
<dbReference type="PROSITE" id="PS51217">
    <property type="entry name" value="UVRD_HELICASE_CTER"/>
    <property type="match status" value="1"/>
</dbReference>
<evidence type="ECO:0000256" key="11">
    <source>
        <dbReference type="ARBA" id="ARBA00034617"/>
    </source>
</evidence>
<dbReference type="Pfam" id="PF13361">
    <property type="entry name" value="UvrD_C"/>
    <property type="match status" value="1"/>
</dbReference>
<feature type="binding site" evidence="14">
    <location>
        <begin position="32"/>
        <end position="39"/>
    </location>
    <ligand>
        <name>ATP</name>
        <dbReference type="ChEBI" id="CHEBI:30616"/>
    </ligand>
</feature>
<comment type="function">
    <text evidence="13">The heterodimer acts as both an ATP-dependent DNA helicase and an ATP-dependent, dual-direction single-stranded exonuclease. Recognizes the chi site generating a DNA molecule suitable for the initiation of homologous recombination. The AddA nuclease domain is required for chi fragment generation; this subunit has the helicase and 3' -&gt; 5' nuclease activities.</text>
</comment>
<dbReference type="InterPro" id="IPR000212">
    <property type="entry name" value="DNA_helicase_UvrD/REP"/>
</dbReference>
<keyword evidence="7 13" id="KW-0067">ATP-binding</keyword>
<evidence type="ECO:0000256" key="8">
    <source>
        <dbReference type="ARBA" id="ARBA00023125"/>
    </source>
</evidence>
<evidence type="ECO:0000256" key="2">
    <source>
        <dbReference type="ARBA" id="ARBA00022741"/>
    </source>
</evidence>
<dbReference type="HAMAP" id="MF_01451">
    <property type="entry name" value="AddA"/>
    <property type="match status" value="1"/>
</dbReference>
<dbReference type="Proteomes" id="UP000288623">
    <property type="component" value="Unassembled WGS sequence"/>
</dbReference>
<dbReference type="EMBL" id="JTFC01000031">
    <property type="protein sequence ID" value="RUS55545.1"/>
    <property type="molecule type" value="Genomic_DNA"/>
</dbReference>
<feature type="domain" description="UvrD-like helicase C-terminal" evidence="16">
    <location>
        <begin position="513"/>
        <end position="814"/>
    </location>
</feature>
<dbReference type="NCBIfam" id="TIGR02785">
    <property type="entry name" value="addA_Gpos"/>
    <property type="match status" value="1"/>
</dbReference>
<dbReference type="Gene3D" id="3.90.320.10">
    <property type="match status" value="1"/>
</dbReference>
<evidence type="ECO:0000256" key="7">
    <source>
        <dbReference type="ARBA" id="ARBA00022840"/>
    </source>
</evidence>
<dbReference type="InterPro" id="IPR038726">
    <property type="entry name" value="PDDEXK_AddAB-type"/>
</dbReference>
<dbReference type="EC" id="5.6.2.4" evidence="13"/>
<dbReference type="PANTHER" id="PTHR11070:SF48">
    <property type="entry name" value="ATP-DEPENDENT HELICASE_NUCLEASE SUBUNIT A"/>
    <property type="match status" value="1"/>
</dbReference>
<evidence type="ECO:0000256" key="3">
    <source>
        <dbReference type="ARBA" id="ARBA00022763"/>
    </source>
</evidence>
<dbReference type="SUPFAM" id="SSF52540">
    <property type="entry name" value="P-loop containing nucleoside triphosphate hydrolases"/>
    <property type="match status" value="1"/>
</dbReference>
<evidence type="ECO:0000259" key="16">
    <source>
        <dbReference type="PROSITE" id="PS51217"/>
    </source>
</evidence>
<dbReference type="SUPFAM" id="SSF52980">
    <property type="entry name" value="Restriction endonuclease-like"/>
    <property type="match status" value="1"/>
</dbReference>
<dbReference type="InterPro" id="IPR014152">
    <property type="entry name" value="AddA"/>
</dbReference>
<evidence type="ECO:0000256" key="10">
    <source>
        <dbReference type="ARBA" id="ARBA00023235"/>
    </source>
</evidence>
<dbReference type="InterPro" id="IPR011335">
    <property type="entry name" value="Restrct_endonuc-II-like"/>
</dbReference>
<gene>
    <name evidence="13" type="primary">addA</name>
    <name evidence="17" type="ORF">QI30_11510</name>
</gene>
<dbReference type="AlphaFoldDB" id="A0A433RTQ3"/>
<dbReference type="GO" id="GO:0000724">
    <property type="term" value="P:double-strand break repair via homologous recombination"/>
    <property type="evidence" value="ECO:0007669"/>
    <property type="project" value="UniProtKB-UniRule"/>
</dbReference>
<evidence type="ECO:0000256" key="12">
    <source>
        <dbReference type="ARBA" id="ARBA00048988"/>
    </source>
</evidence>
<evidence type="ECO:0000256" key="9">
    <source>
        <dbReference type="ARBA" id="ARBA00023204"/>
    </source>
</evidence>
<keyword evidence="2 13" id="KW-0547">Nucleotide-binding</keyword>
<dbReference type="GO" id="GO:0005829">
    <property type="term" value="C:cytosol"/>
    <property type="evidence" value="ECO:0007669"/>
    <property type="project" value="TreeGrafter"/>
</dbReference>
<dbReference type="Pfam" id="PF12705">
    <property type="entry name" value="PDDEXK_1"/>
    <property type="match status" value="1"/>
</dbReference>
<dbReference type="InterPro" id="IPR014017">
    <property type="entry name" value="DNA_helicase_UvrD-like_C"/>
</dbReference>
<dbReference type="InterPro" id="IPR011604">
    <property type="entry name" value="PDDEXK-like_dom_sf"/>
</dbReference>
<dbReference type="GO" id="GO:0008408">
    <property type="term" value="F:3'-5' exonuclease activity"/>
    <property type="evidence" value="ECO:0007669"/>
    <property type="project" value="UniProtKB-UniRule"/>
</dbReference>
<keyword evidence="4 13" id="KW-0378">Hydrolase</keyword>
<evidence type="ECO:0000256" key="5">
    <source>
        <dbReference type="ARBA" id="ARBA00022806"/>
    </source>
</evidence>
<dbReference type="EC" id="3.1.-.-" evidence="13"/>
<evidence type="ECO:0000256" key="4">
    <source>
        <dbReference type="ARBA" id="ARBA00022801"/>
    </source>
</evidence>
<evidence type="ECO:0000313" key="18">
    <source>
        <dbReference type="Proteomes" id="UP000288623"/>
    </source>
</evidence>
<comment type="catalytic activity">
    <reaction evidence="12 13">
        <text>ATP + H2O = ADP + phosphate + H(+)</text>
        <dbReference type="Rhea" id="RHEA:13065"/>
        <dbReference type="ChEBI" id="CHEBI:15377"/>
        <dbReference type="ChEBI" id="CHEBI:15378"/>
        <dbReference type="ChEBI" id="CHEBI:30616"/>
        <dbReference type="ChEBI" id="CHEBI:43474"/>
        <dbReference type="ChEBI" id="CHEBI:456216"/>
        <dbReference type="EC" id="5.6.2.4"/>
    </reaction>
</comment>
<evidence type="ECO:0000256" key="13">
    <source>
        <dbReference type="HAMAP-Rule" id="MF_01451"/>
    </source>
</evidence>